<evidence type="ECO:0000313" key="4">
    <source>
        <dbReference type="Proteomes" id="UP000006906"/>
    </source>
</evidence>
<dbReference type="PANTHER" id="PTHR13339">
    <property type="entry name" value="COP9 SIGNALOSOME COMPLEX SUBUNIT 8"/>
    <property type="match status" value="1"/>
</dbReference>
<dbReference type="PANTHER" id="PTHR13339:SF0">
    <property type="entry name" value="COP9 SIGNALOSOME COMPLEX SUBUNIT 8"/>
    <property type="match status" value="1"/>
</dbReference>
<dbReference type="KEGG" id="cre:CHLRE_02g095062v5"/>
<dbReference type="GO" id="GO:0000338">
    <property type="term" value="P:protein deneddylation"/>
    <property type="evidence" value="ECO:0007669"/>
    <property type="project" value="InterPro"/>
</dbReference>
<dbReference type="AlphaFoldDB" id="A0A2K3E1M0"/>
<organism evidence="3 4">
    <name type="scientific">Chlamydomonas reinhardtii</name>
    <name type="common">Chlamydomonas smithii</name>
    <dbReference type="NCBI Taxonomy" id="3055"/>
    <lineage>
        <taxon>Eukaryota</taxon>
        <taxon>Viridiplantae</taxon>
        <taxon>Chlorophyta</taxon>
        <taxon>core chlorophytes</taxon>
        <taxon>Chlorophyceae</taxon>
        <taxon>CS clade</taxon>
        <taxon>Chlamydomonadales</taxon>
        <taxon>Chlamydomonadaceae</taxon>
        <taxon>Chlamydomonas</taxon>
    </lineage>
</organism>
<dbReference type="Proteomes" id="UP000006906">
    <property type="component" value="Chromosome 2"/>
</dbReference>
<dbReference type="GeneID" id="66052358"/>
<feature type="compositionally biased region" description="Gly residues" evidence="2">
    <location>
        <begin position="771"/>
        <end position="802"/>
    </location>
</feature>
<feature type="compositionally biased region" description="Gly residues" evidence="2">
    <location>
        <begin position="746"/>
        <end position="764"/>
    </location>
</feature>
<dbReference type="RefSeq" id="XP_042927166.1">
    <property type="nucleotide sequence ID" value="XM_043059534.1"/>
</dbReference>
<dbReference type="EMBL" id="CM008963">
    <property type="protein sequence ID" value="PNW86675.1"/>
    <property type="molecule type" value="Genomic_DNA"/>
</dbReference>
<dbReference type="GO" id="GO:0010387">
    <property type="term" value="P:COP9 signalosome assembly"/>
    <property type="evidence" value="ECO:0007669"/>
    <property type="project" value="InterPro"/>
</dbReference>
<feature type="compositionally biased region" description="Gly residues" evidence="2">
    <location>
        <begin position="809"/>
        <end position="848"/>
    </location>
</feature>
<sequence>MGDFATDGSGLNLEDVLRQVDHNAKRVFFAALGGSLAALRLASHAFRDVVDSNLEHVSFRMSLRVVAWLRQSQQPSLLARFTSCRGLKIIVYDNESEHERRRAGEQQQQQPTTAQLMAMCVRNVDATVLGNISRLWLCSSSMGLAEFVKCVAALHLPNVRVLGQSGSERDVSDVASPTRLAALTALRAALPRLEELRLPHTGWLTGIEAFSGSSLTSVCTTSGGLVSMKHVRSLQQLKQLKQLELCHSADGYAKPPRDREDNNFWVALTGNRPRPREVNPREVRAGDADSEAALEGLSGAGTEQLRAVRQLLTSPPPALQRLVLNTQPGSTLQGIRAWVKAAIHFEAGQGQSPKVEVDGCNAPGLNYLAAVLLPWLAERGQQSVPLLGLRTFWDTTCLLSSYLGSQTPLARLLQLCGRMELEEVRLCSGYGTMGPAACAQAAAALPVVVQTFRWPKHVVFSTVNMPHHHFDPKDGVMCRLAVNGAAAEAEDMGEGGGGGSIGGAAAAASAGGAFADVTAEDVLGRATELMWRSAATADVKPALLAGLTPPGASRHWPKQLHVLLRGTVIKQKLQGSAGGGACDKAAQRQLPQGSASGGARGKAAQRQGSASGGNGSGGGGVAALQAWLKGLQQQKQHSGFDFQYAQDRSTVVVQCHTAAATLRLARAADAVGGNLKVLVLCGHASWASYIDKMVQELWDSRYGGAAGTHAGGGGGRGSGGGGDIAAAPSTGGSGGGGDSAAAASAGGSGGGSRGGGGGLRGGSVGSRVPGSGSGSSGSRVIGGGRAAASSTGGGGGLRGGSVGSRVPGSGSGSGGSRVIGGGRAAASSTGGGEESGCGGSGDGAGGGAMPPSAEPLEAKAAALVRLVAIGHKAKASIKQSHQDSYGDEQILAKWADAGRSGSPAPRWRG</sequence>
<accession>A0A2K3E1M0</accession>
<dbReference type="Gramene" id="PNW86675">
    <property type="protein sequence ID" value="PNW86675"/>
    <property type="gene ID" value="CHLRE_02g095062v5"/>
</dbReference>
<evidence type="ECO:0000313" key="3">
    <source>
        <dbReference type="EMBL" id="PNW86675.1"/>
    </source>
</evidence>
<feature type="compositionally biased region" description="Gly residues" evidence="2">
    <location>
        <begin position="710"/>
        <end position="723"/>
    </location>
</feature>
<keyword evidence="4" id="KW-1185">Reference proteome</keyword>
<feature type="region of interest" description="Disordered" evidence="2">
    <location>
        <begin position="710"/>
        <end position="853"/>
    </location>
</feature>
<feature type="region of interest" description="Disordered" evidence="2">
    <location>
        <begin position="580"/>
        <end position="617"/>
    </location>
</feature>
<proteinExistence type="predicted"/>
<name>A0A2K3E1M0_CHLRE</name>
<keyword evidence="1" id="KW-0963">Cytoplasm</keyword>
<evidence type="ECO:0000256" key="1">
    <source>
        <dbReference type="ARBA" id="ARBA00022490"/>
    </source>
</evidence>
<gene>
    <name evidence="3" type="ORF">CHLRE_02g095062v5</name>
</gene>
<dbReference type="InterPro" id="IPR033205">
    <property type="entry name" value="COP9_CSN8"/>
</dbReference>
<dbReference type="GO" id="GO:0008180">
    <property type="term" value="C:COP9 signalosome"/>
    <property type="evidence" value="ECO:0007669"/>
    <property type="project" value="InterPro"/>
</dbReference>
<reference evidence="3 4" key="1">
    <citation type="journal article" date="2007" name="Science">
        <title>The Chlamydomonas genome reveals the evolution of key animal and plant functions.</title>
        <authorList>
            <person name="Merchant S.S."/>
            <person name="Prochnik S.E."/>
            <person name="Vallon O."/>
            <person name="Harris E.H."/>
            <person name="Karpowicz S.J."/>
            <person name="Witman G.B."/>
            <person name="Terry A."/>
            <person name="Salamov A."/>
            <person name="Fritz-Laylin L.K."/>
            <person name="Marechal-Drouard L."/>
            <person name="Marshall W.F."/>
            <person name="Qu L.H."/>
            <person name="Nelson D.R."/>
            <person name="Sanderfoot A.A."/>
            <person name="Spalding M.H."/>
            <person name="Kapitonov V.V."/>
            <person name="Ren Q."/>
            <person name="Ferris P."/>
            <person name="Lindquist E."/>
            <person name="Shapiro H."/>
            <person name="Lucas S.M."/>
            <person name="Grimwood J."/>
            <person name="Schmutz J."/>
            <person name="Cardol P."/>
            <person name="Cerutti H."/>
            <person name="Chanfreau G."/>
            <person name="Chen C.L."/>
            <person name="Cognat V."/>
            <person name="Croft M.T."/>
            <person name="Dent R."/>
            <person name="Dutcher S."/>
            <person name="Fernandez E."/>
            <person name="Fukuzawa H."/>
            <person name="Gonzalez-Ballester D."/>
            <person name="Gonzalez-Halphen D."/>
            <person name="Hallmann A."/>
            <person name="Hanikenne M."/>
            <person name="Hippler M."/>
            <person name="Inwood W."/>
            <person name="Jabbari K."/>
            <person name="Kalanon M."/>
            <person name="Kuras R."/>
            <person name="Lefebvre P.A."/>
            <person name="Lemaire S.D."/>
            <person name="Lobanov A.V."/>
            <person name="Lohr M."/>
            <person name="Manuell A."/>
            <person name="Meier I."/>
            <person name="Mets L."/>
            <person name="Mittag M."/>
            <person name="Mittelmeier T."/>
            <person name="Moroney J.V."/>
            <person name="Moseley J."/>
            <person name="Napoli C."/>
            <person name="Nedelcu A.M."/>
            <person name="Niyogi K."/>
            <person name="Novoselov S.V."/>
            <person name="Paulsen I.T."/>
            <person name="Pazour G."/>
            <person name="Purton S."/>
            <person name="Ral J.P."/>
            <person name="Riano-Pachon D.M."/>
            <person name="Riekhof W."/>
            <person name="Rymarquis L."/>
            <person name="Schroda M."/>
            <person name="Stern D."/>
            <person name="Umen J."/>
            <person name="Willows R."/>
            <person name="Wilson N."/>
            <person name="Zimmer S.L."/>
            <person name="Allmer J."/>
            <person name="Balk J."/>
            <person name="Bisova K."/>
            <person name="Chen C.J."/>
            <person name="Elias M."/>
            <person name="Gendler K."/>
            <person name="Hauser C."/>
            <person name="Lamb M.R."/>
            <person name="Ledford H."/>
            <person name="Long J.C."/>
            <person name="Minagawa J."/>
            <person name="Page M.D."/>
            <person name="Pan J."/>
            <person name="Pootakham W."/>
            <person name="Roje S."/>
            <person name="Rose A."/>
            <person name="Stahlberg E."/>
            <person name="Terauchi A.M."/>
            <person name="Yang P."/>
            <person name="Ball S."/>
            <person name="Bowler C."/>
            <person name="Dieckmann C.L."/>
            <person name="Gladyshev V.N."/>
            <person name="Green P."/>
            <person name="Jorgensen R."/>
            <person name="Mayfield S."/>
            <person name="Mueller-Roeber B."/>
            <person name="Rajamani S."/>
            <person name="Sayre R.T."/>
            <person name="Brokstein P."/>
            <person name="Dubchak I."/>
            <person name="Goodstein D."/>
            <person name="Hornick L."/>
            <person name="Huang Y.W."/>
            <person name="Jhaveri J."/>
            <person name="Luo Y."/>
            <person name="Martinez D."/>
            <person name="Ngau W.C."/>
            <person name="Otillar B."/>
            <person name="Poliakov A."/>
            <person name="Porter A."/>
            <person name="Szajkowski L."/>
            <person name="Werner G."/>
            <person name="Zhou K."/>
            <person name="Grigoriev I.V."/>
            <person name="Rokhsar D.S."/>
            <person name="Grossman A.R."/>
        </authorList>
    </citation>
    <scope>NUCLEOTIDE SEQUENCE [LARGE SCALE GENOMIC DNA]</scope>
    <source>
        <strain evidence="4">CC-503</strain>
    </source>
</reference>
<protein>
    <submittedName>
        <fullName evidence="3">Uncharacterized protein</fullName>
    </submittedName>
</protein>
<evidence type="ECO:0000256" key="2">
    <source>
        <dbReference type="SAM" id="MobiDB-lite"/>
    </source>
</evidence>
<dbReference type="InParanoid" id="A0A2K3E1M0"/>